<dbReference type="InterPro" id="IPR036691">
    <property type="entry name" value="Endo/exonu/phosph_ase_sf"/>
</dbReference>
<evidence type="ECO:0000256" key="9">
    <source>
        <dbReference type="PIRSR" id="PIRSR000988-2"/>
    </source>
</evidence>
<dbReference type="SMART" id="SM00476">
    <property type="entry name" value="DNaseIc"/>
    <property type="match status" value="1"/>
</dbReference>
<dbReference type="InParanoid" id="F7D6Z8"/>
<accession>F7D6Z8</accession>
<sequence length="276" mass="31298">QVARCPLRICAFNIQSFGEAKAGRPRVMGVLVKVVARCDICVVQEVRDAKGEAIPALVRKLNRYDPAHHYAHLESGRLGHGRYKEQNVFIYRADVVTITDWYQYPEPSPEQPGAFARQPFIARFHSPTTAIQDFVLVSHHACPRNAPQEIDQLYQVFQEVQRRWRVEDIMLLGDLNAACAYVPLRAWPGIKLHSHCSFHWLIGDDQDTTVSSKTHCAYDRIVVHGEALLQAIVPGSAKPYNFKKQLGLSEEEALEVSDHYPVEVVLRAAGHKHQEF</sequence>
<dbReference type="Proteomes" id="UP000002279">
    <property type="component" value="Chromosome 6"/>
</dbReference>
<evidence type="ECO:0000256" key="2">
    <source>
        <dbReference type="ARBA" id="ARBA00022722"/>
    </source>
</evidence>
<evidence type="ECO:0000256" key="5">
    <source>
        <dbReference type="ARBA" id="ARBA00022801"/>
    </source>
</evidence>
<evidence type="ECO:0000256" key="8">
    <source>
        <dbReference type="PIRSR" id="PIRSR000988-1"/>
    </source>
</evidence>
<dbReference type="PRINTS" id="PR00130">
    <property type="entry name" value="DNASEI"/>
</dbReference>
<dbReference type="GO" id="GO:0003677">
    <property type="term" value="F:DNA binding"/>
    <property type="evidence" value="ECO:0000318"/>
    <property type="project" value="GO_Central"/>
</dbReference>
<comment type="similarity">
    <text evidence="1 7">Belongs to the DNase I family.</text>
</comment>
<gene>
    <name evidence="11" type="primary">LOC100681632</name>
</gene>
<evidence type="ECO:0000256" key="4">
    <source>
        <dbReference type="ARBA" id="ARBA00022759"/>
    </source>
</evidence>
<proteinExistence type="inferred from homology"/>
<dbReference type="OMA" id="YDPSHRY"/>
<dbReference type="GeneTree" id="ENSGT00950000182846"/>
<keyword evidence="5 7" id="KW-0378">Hydrolase</keyword>
<feature type="domain" description="Endonuclease/exonuclease/phosphatase" evidence="10">
    <location>
        <begin position="11"/>
        <end position="259"/>
    </location>
</feature>
<feature type="active site" evidence="8">
    <location>
        <position position="140"/>
    </location>
</feature>
<dbReference type="PANTHER" id="PTHR11371:SF11">
    <property type="entry name" value="DEOXYRIBONUCLEASE"/>
    <property type="match status" value="1"/>
</dbReference>
<evidence type="ECO:0000256" key="6">
    <source>
        <dbReference type="ARBA" id="ARBA00023157"/>
    </source>
</evidence>
<evidence type="ECO:0000256" key="1">
    <source>
        <dbReference type="ARBA" id="ARBA00007359"/>
    </source>
</evidence>
<evidence type="ECO:0000259" key="10">
    <source>
        <dbReference type="Pfam" id="PF03372"/>
    </source>
</evidence>
<dbReference type="SUPFAM" id="SSF56219">
    <property type="entry name" value="DNase I-like"/>
    <property type="match status" value="1"/>
</dbReference>
<evidence type="ECO:0000313" key="12">
    <source>
        <dbReference type="Proteomes" id="UP000002279"/>
    </source>
</evidence>
<keyword evidence="3" id="KW-0732">Signal</keyword>
<reference evidence="11 12" key="1">
    <citation type="journal article" date="2008" name="Nature">
        <title>Genome analysis of the platypus reveals unique signatures of evolution.</title>
        <authorList>
            <person name="Warren W.C."/>
            <person name="Hillier L.W."/>
            <person name="Marshall Graves J.A."/>
            <person name="Birney E."/>
            <person name="Ponting C.P."/>
            <person name="Grutzner F."/>
            <person name="Belov K."/>
            <person name="Miller W."/>
            <person name="Clarke L."/>
            <person name="Chinwalla A.T."/>
            <person name="Yang S.P."/>
            <person name="Heger A."/>
            <person name="Locke D.P."/>
            <person name="Miethke P."/>
            <person name="Waters P.D."/>
            <person name="Veyrunes F."/>
            <person name="Fulton L."/>
            <person name="Fulton B."/>
            <person name="Graves T."/>
            <person name="Wallis J."/>
            <person name="Puente X.S."/>
            <person name="Lopez-Otin C."/>
            <person name="Ordonez G.R."/>
            <person name="Eichler E.E."/>
            <person name="Chen L."/>
            <person name="Cheng Z."/>
            <person name="Deakin J.E."/>
            <person name="Alsop A."/>
            <person name="Thompson K."/>
            <person name="Kirby P."/>
            <person name="Papenfuss A.T."/>
            <person name="Wakefield M.J."/>
            <person name="Olender T."/>
            <person name="Lancet D."/>
            <person name="Huttley G.A."/>
            <person name="Smit A.F."/>
            <person name="Pask A."/>
            <person name="Temple-Smith P."/>
            <person name="Batzer M.A."/>
            <person name="Walker J.A."/>
            <person name="Konkel M.K."/>
            <person name="Harris R.S."/>
            <person name="Whittington C.M."/>
            <person name="Wong E.S."/>
            <person name="Gemmell N.J."/>
            <person name="Buschiazzo E."/>
            <person name="Vargas Jentzsch I.M."/>
            <person name="Merkel A."/>
            <person name="Schmitz J."/>
            <person name="Zemann A."/>
            <person name="Churakov G."/>
            <person name="Kriegs J.O."/>
            <person name="Brosius J."/>
            <person name="Murchison E.P."/>
            <person name="Sachidanandam R."/>
            <person name="Smith C."/>
            <person name="Hannon G.J."/>
            <person name="Tsend-Ayush E."/>
            <person name="McMillan D."/>
            <person name="Attenborough R."/>
            <person name="Rens W."/>
            <person name="Ferguson-Smith M."/>
            <person name="Lefevre C.M."/>
            <person name="Sharp J.A."/>
            <person name="Nicholas K.R."/>
            <person name="Ray D.A."/>
            <person name="Kube M."/>
            <person name="Reinhardt R."/>
            <person name="Pringle T.H."/>
            <person name="Taylor J."/>
            <person name="Jones R.C."/>
            <person name="Nixon B."/>
            <person name="Dacheux J.L."/>
            <person name="Niwa H."/>
            <person name="Sekita Y."/>
            <person name="Huang X."/>
            <person name="Stark A."/>
            <person name="Kheradpour P."/>
            <person name="Kellis M."/>
            <person name="Flicek P."/>
            <person name="Chen Y."/>
            <person name="Webber C."/>
            <person name="Hardison R."/>
            <person name="Nelson J."/>
            <person name="Hallsworth-Pepin K."/>
            <person name="Delehaunty K."/>
            <person name="Markovic C."/>
            <person name="Minx P."/>
            <person name="Feng Y."/>
            <person name="Kremitzki C."/>
            <person name="Mitreva M."/>
            <person name="Glasscock J."/>
            <person name="Wylie T."/>
            <person name="Wohldmann P."/>
            <person name="Thiru P."/>
            <person name="Nhan M.N."/>
            <person name="Pohl C.S."/>
            <person name="Smith S.M."/>
            <person name="Hou S."/>
            <person name="Nefedov M."/>
            <person name="de Jong P.J."/>
            <person name="Renfree M.B."/>
            <person name="Mardis E.R."/>
            <person name="Wilson R.K."/>
        </authorList>
    </citation>
    <scope>NUCLEOTIDE SEQUENCE [LARGE SCALE GENOMIC DNA]</scope>
    <source>
        <strain evidence="11 12">Glennie</strain>
    </source>
</reference>
<dbReference type="InterPro" id="IPR005135">
    <property type="entry name" value="Endo/exonuclease/phosphatase"/>
</dbReference>
<feature type="disulfide bond" description="Essential for enzymatic activity" evidence="9">
    <location>
        <begin position="179"/>
        <end position="216"/>
    </location>
</feature>
<dbReference type="eggNOG" id="ENOG502QPNY">
    <property type="taxonomic scope" value="Eukaryota"/>
</dbReference>
<reference evidence="11" key="3">
    <citation type="submission" date="2025-09" db="UniProtKB">
        <authorList>
            <consortium name="Ensembl"/>
        </authorList>
    </citation>
    <scope>IDENTIFICATION</scope>
    <source>
        <strain evidence="11">Glennie</strain>
    </source>
</reference>
<keyword evidence="6 9" id="KW-1015">Disulfide bond</keyword>
<keyword evidence="4 7" id="KW-0255">Endonuclease</keyword>
<evidence type="ECO:0000256" key="3">
    <source>
        <dbReference type="ARBA" id="ARBA00022729"/>
    </source>
</evidence>
<dbReference type="GO" id="GO:0004530">
    <property type="term" value="F:deoxyribonuclease I activity"/>
    <property type="evidence" value="ECO:0000318"/>
    <property type="project" value="GO_Central"/>
</dbReference>
<dbReference type="Gene3D" id="3.60.10.10">
    <property type="entry name" value="Endonuclease/exonuclease/phosphatase"/>
    <property type="match status" value="1"/>
</dbReference>
<organism evidence="11 12">
    <name type="scientific">Ornithorhynchus anatinus</name>
    <name type="common">Duckbill platypus</name>
    <dbReference type="NCBI Taxonomy" id="9258"/>
    <lineage>
        <taxon>Eukaryota</taxon>
        <taxon>Metazoa</taxon>
        <taxon>Chordata</taxon>
        <taxon>Craniata</taxon>
        <taxon>Vertebrata</taxon>
        <taxon>Euteleostomi</taxon>
        <taxon>Mammalia</taxon>
        <taxon>Monotremata</taxon>
        <taxon>Ornithorhynchidae</taxon>
        <taxon>Ornithorhynchus</taxon>
    </lineage>
</organism>
<dbReference type="PIRSF" id="PIRSF000988">
    <property type="entry name" value="DNase_I_euk"/>
    <property type="match status" value="1"/>
</dbReference>
<name>F7D6Z8_ORNAN</name>
<dbReference type="HOGENOM" id="CLU_043335_2_1_1"/>
<dbReference type="GO" id="GO:0005634">
    <property type="term" value="C:nucleus"/>
    <property type="evidence" value="ECO:0000318"/>
    <property type="project" value="GO_Central"/>
</dbReference>
<dbReference type="CDD" id="cd10282">
    <property type="entry name" value="DNase1"/>
    <property type="match status" value="1"/>
</dbReference>
<dbReference type="InterPro" id="IPR016202">
    <property type="entry name" value="DNase_I"/>
</dbReference>
<dbReference type="STRING" id="9258.ENSOANP00000017448"/>
<reference evidence="11" key="2">
    <citation type="submission" date="2025-08" db="UniProtKB">
        <authorList>
            <consortium name="Ensembl"/>
        </authorList>
    </citation>
    <scope>IDENTIFICATION</scope>
    <source>
        <strain evidence="11">Glennie</strain>
    </source>
</reference>
<dbReference type="FunFam" id="3.60.10.10:FF:000007">
    <property type="entry name" value="Deoxyribonuclease"/>
    <property type="match status" value="1"/>
</dbReference>
<dbReference type="AlphaFoldDB" id="F7D6Z8"/>
<protein>
    <recommendedName>
        <fullName evidence="7">Deoxyribonuclease</fullName>
    </recommendedName>
</protein>
<evidence type="ECO:0000313" key="11">
    <source>
        <dbReference type="Ensembl" id="ENSOANP00000017448.2"/>
    </source>
</evidence>
<dbReference type="Pfam" id="PF03372">
    <property type="entry name" value="Exo_endo_phos"/>
    <property type="match status" value="1"/>
</dbReference>
<dbReference type="PANTHER" id="PTHR11371">
    <property type="entry name" value="DEOXYRIBONUCLEASE"/>
    <property type="match status" value="1"/>
</dbReference>
<evidence type="ECO:0000256" key="7">
    <source>
        <dbReference type="PIRNR" id="PIRNR000988"/>
    </source>
</evidence>
<dbReference type="GO" id="GO:0006308">
    <property type="term" value="P:DNA catabolic process"/>
    <property type="evidence" value="ECO:0000318"/>
    <property type="project" value="GO_Central"/>
</dbReference>
<keyword evidence="12" id="KW-1185">Reference proteome</keyword>
<keyword evidence="2 7" id="KW-0540">Nuclease</keyword>
<dbReference type="Ensembl" id="ENSOANT00000017451.2">
    <property type="protein sequence ID" value="ENSOANP00000017448.2"/>
    <property type="gene ID" value="ENSOANG00000011014.2"/>
</dbReference>
<feature type="active site" evidence="8">
    <location>
        <position position="85"/>
    </location>
</feature>